<dbReference type="SUPFAM" id="SSF55874">
    <property type="entry name" value="ATPase domain of HSP90 chaperone/DNA topoisomerase II/histidine kinase"/>
    <property type="match status" value="1"/>
</dbReference>
<dbReference type="InterPro" id="IPR003594">
    <property type="entry name" value="HATPase_dom"/>
</dbReference>
<evidence type="ECO:0000259" key="3">
    <source>
        <dbReference type="Pfam" id="PF13581"/>
    </source>
</evidence>
<dbReference type="EMBL" id="BAAALD010000043">
    <property type="protein sequence ID" value="GAA1096144.1"/>
    <property type="molecule type" value="Genomic_DNA"/>
</dbReference>
<keyword evidence="1" id="KW-0723">Serine/threonine-protein kinase</keyword>
<dbReference type="Pfam" id="PF13581">
    <property type="entry name" value="HATPase_c_2"/>
    <property type="match status" value="1"/>
</dbReference>
<evidence type="ECO:0000313" key="5">
    <source>
        <dbReference type="Proteomes" id="UP001499987"/>
    </source>
</evidence>
<accession>A0ABN1TNX3</accession>
<gene>
    <name evidence="4" type="ORF">GCM10009663_44150</name>
</gene>
<organism evidence="4 5">
    <name type="scientific">Kitasatospora arboriphila</name>
    <dbReference type="NCBI Taxonomy" id="258052"/>
    <lineage>
        <taxon>Bacteria</taxon>
        <taxon>Bacillati</taxon>
        <taxon>Actinomycetota</taxon>
        <taxon>Actinomycetes</taxon>
        <taxon>Kitasatosporales</taxon>
        <taxon>Streptomycetaceae</taxon>
        <taxon>Kitasatospora</taxon>
    </lineage>
</organism>
<feature type="region of interest" description="Disordered" evidence="2">
    <location>
        <begin position="1"/>
        <end position="23"/>
    </location>
</feature>
<protein>
    <recommendedName>
        <fullName evidence="3">Histidine kinase/HSP90-like ATPase domain-containing protein</fullName>
    </recommendedName>
</protein>
<name>A0ABN1TNX3_9ACTN</name>
<evidence type="ECO:0000256" key="1">
    <source>
        <dbReference type="ARBA" id="ARBA00022527"/>
    </source>
</evidence>
<dbReference type="Proteomes" id="UP001499987">
    <property type="component" value="Unassembled WGS sequence"/>
</dbReference>
<keyword evidence="5" id="KW-1185">Reference proteome</keyword>
<dbReference type="Gene3D" id="3.30.565.10">
    <property type="entry name" value="Histidine kinase-like ATPase, C-terminal domain"/>
    <property type="match status" value="1"/>
</dbReference>
<feature type="domain" description="Histidine kinase/HSP90-like ATPase" evidence="3">
    <location>
        <begin position="27"/>
        <end position="129"/>
    </location>
</feature>
<proteinExistence type="predicted"/>
<dbReference type="CDD" id="cd16936">
    <property type="entry name" value="HATPase_RsbW-like"/>
    <property type="match status" value="1"/>
</dbReference>
<comment type="caution">
    <text evidence="4">The sequence shown here is derived from an EMBL/GenBank/DDBJ whole genome shotgun (WGS) entry which is preliminary data.</text>
</comment>
<evidence type="ECO:0000313" key="4">
    <source>
        <dbReference type="EMBL" id="GAA1096144.1"/>
    </source>
</evidence>
<dbReference type="InterPro" id="IPR036890">
    <property type="entry name" value="HATPase_C_sf"/>
</dbReference>
<reference evidence="4 5" key="1">
    <citation type="journal article" date="2019" name="Int. J. Syst. Evol. Microbiol.">
        <title>The Global Catalogue of Microorganisms (GCM) 10K type strain sequencing project: providing services to taxonomists for standard genome sequencing and annotation.</title>
        <authorList>
            <consortium name="The Broad Institute Genomics Platform"/>
            <consortium name="The Broad Institute Genome Sequencing Center for Infectious Disease"/>
            <person name="Wu L."/>
            <person name="Ma J."/>
        </authorList>
    </citation>
    <scope>NUCLEOTIDE SEQUENCE [LARGE SCALE GENOMIC DNA]</scope>
    <source>
        <strain evidence="4 5">JCM 13002</strain>
    </source>
</reference>
<dbReference type="InterPro" id="IPR050267">
    <property type="entry name" value="Anti-sigma-factor_SerPK"/>
</dbReference>
<evidence type="ECO:0000256" key="2">
    <source>
        <dbReference type="SAM" id="MobiDB-lite"/>
    </source>
</evidence>
<keyword evidence="1" id="KW-0418">Kinase</keyword>
<dbReference type="PANTHER" id="PTHR35526">
    <property type="entry name" value="ANTI-SIGMA-F FACTOR RSBW-RELATED"/>
    <property type="match status" value="1"/>
</dbReference>
<keyword evidence="1" id="KW-0808">Transferase</keyword>
<sequence>MNRTSRHWHLPLGSTDGPGPQSGMAYVRRALAQGPSPVPSSGERAEDVLLVACELLTNAYCHTPGPLSLDLDLDHDTLTVAVTDASTRPPVVRPYRPQQPHGHGLHIVERLAVDWGVTPVPSGKTVWAVLPAP</sequence>
<dbReference type="PANTHER" id="PTHR35526:SF3">
    <property type="entry name" value="ANTI-SIGMA-F FACTOR RSBW"/>
    <property type="match status" value="1"/>
</dbReference>